<dbReference type="AlphaFoldDB" id="A0A8H4AUN6"/>
<proteinExistence type="predicted"/>
<evidence type="ECO:0000313" key="1">
    <source>
        <dbReference type="EMBL" id="KAF0534297.1"/>
    </source>
</evidence>
<protein>
    <submittedName>
        <fullName evidence="1">Uncharacterized protein</fullName>
    </submittedName>
</protein>
<keyword evidence="2" id="KW-1185">Reference proteome</keyword>
<organism evidence="1 2">
    <name type="scientific">Gigaspora margarita</name>
    <dbReference type="NCBI Taxonomy" id="4874"/>
    <lineage>
        <taxon>Eukaryota</taxon>
        <taxon>Fungi</taxon>
        <taxon>Fungi incertae sedis</taxon>
        <taxon>Mucoromycota</taxon>
        <taxon>Glomeromycotina</taxon>
        <taxon>Glomeromycetes</taxon>
        <taxon>Diversisporales</taxon>
        <taxon>Gigasporaceae</taxon>
        <taxon>Gigaspora</taxon>
    </lineage>
</organism>
<sequence length="256" mass="29369">MISSTYSGPFLKENDISRQADKPIYTEDQVNDSQTQHTEQALVSCAAVRTELTLSNFTEVQPFTLATNASYPAKVKSKQILLISNTTPTQDTCYNRFLQYYKLPTLLLSQTIETFLKYIQNNYPELYTPQFIKISIYTNEPCSLPNHSLLPFEDILYCYKILLKSTTSSHSTSSSTLELSQLYTSSHIQQNLHLIIATHNVRGFNVASKRQIWQDYCINNNISIAYITETKISYKTKLSFCNNNLFTYYWANSDSS</sequence>
<accession>A0A8H4AUN6</accession>
<gene>
    <name evidence="1" type="ORF">F8M41_010037</name>
</gene>
<evidence type="ECO:0000313" key="2">
    <source>
        <dbReference type="Proteomes" id="UP000439903"/>
    </source>
</evidence>
<dbReference type="OrthoDB" id="2491061at2759"/>
<comment type="caution">
    <text evidence="1">The sequence shown here is derived from an EMBL/GenBank/DDBJ whole genome shotgun (WGS) entry which is preliminary data.</text>
</comment>
<dbReference type="Proteomes" id="UP000439903">
    <property type="component" value="Unassembled WGS sequence"/>
</dbReference>
<dbReference type="EMBL" id="WTPW01000212">
    <property type="protein sequence ID" value="KAF0534297.1"/>
    <property type="molecule type" value="Genomic_DNA"/>
</dbReference>
<name>A0A8H4AUN6_GIGMA</name>
<reference evidence="1 2" key="1">
    <citation type="journal article" date="2019" name="Environ. Microbiol.">
        <title>At the nexus of three kingdoms: the genome of the mycorrhizal fungus Gigaspora margarita provides insights into plant, endobacterial and fungal interactions.</title>
        <authorList>
            <person name="Venice F."/>
            <person name="Ghignone S."/>
            <person name="Salvioli di Fossalunga A."/>
            <person name="Amselem J."/>
            <person name="Novero M."/>
            <person name="Xianan X."/>
            <person name="Sedzielewska Toro K."/>
            <person name="Morin E."/>
            <person name="Lipzen A."/>
            <person name="Grigoriev I.V."/>
            <person name="Henrissat B."/>
            <person name="Martin F.M."/>
            <person name="Bonfante P."/>
        </authorList>
    </citation>
    <scope>NUCLEOTIDE SEQUENCE [LARGE SCALE GENOMIC DNA]</scope>
    <source>
        <strain evidence="1 2">BEG34</strain>
    </source>
</reference>